<protein>
    <submittedName>
        <fullName evidence="6">LysR family transcriptional regulator</fullName>
    </submittedName>
</protein>
<dbReference type="InterPro" id="IPR036388">
    <property type="entry name" value="WH-like_DNA-bd_sf"/>
</dbReference>
<comment type="caution">
    <text evidence="6">The sequence shown here is derived from an EMBL/GenBank/DDBJ whole genome shotgun (WGS) entry which is preliminary data.</text>
</comment>
<accession>A0ABV7VPP9</accession>
<keyword evidence="2" id="KW-0805">Transcription regulation</keyword>
<dbReference type="InterPro" id="IPR005119">
    <property type="entry name" value="LysR_subst-bd"/>
</dbReference>
<evidence type="ECO:0000259" key="5">
    <source>
        <dbReference type="PROSITE" id="PS50931"/>
    </source>
</evidence>
<dbReference type="RefSeq" id="WP_376865202.1">
    <property type="nucleotide sequence ID" value="NZ_JBHRYB010000005.1"/>
</dbReference>
<feature type="domain" description="HTH lysR-type" evidence="5">
    <location>
        <begin position="1"/>
        <end position="58"/>
    </location>
</feature>
<dbReference type="SUPFAM" id="SSF46785">
    <property type="entry name" value="Winged helix' DNA-binding domain"/>
    <property type="match status" value="1"/>
</dbReference>
<sequence length="292" mass="33114">MNTEHLRYFVTIAQTGSIAAAAARLQRNRSTISMALAALEDQLGCQLFSRSGNSMTLSDTGSRLLDDCLRIDTLVNHIRREAQRDQEPLSLLRIGRDDVLPESFWRRLIRRLHQQHPQLSIEMHYQSPALLQHMLDQQQLDIACCLAVQETPHSLTPRVIGPITLQLVCAADHPLAGLSRVSDDDLAKVPMIRFLEEVDDDTSQRLPGDKHIALSSFELVRDAIADGLGWGLVPHPLLRGNKRQQLANLRYDNNRSWHPYALYIADPQAPYRHFIDGIGDLIDEQFRSMFSE</sequence>
<organism evidence="6 7">
    <name type="scientific">Bacterioplanoides pacificum</name>
    <dbReference type="NCBI Taxonomy" id="1171596"/>
    <lineage>
        <taxon>Bacteria</taxon>
        <taxon>Pseudomonadati</taxon>
        <taxon>Pseudomonadota</taxon>
        <taxon>Gammaproteobacteria</taxon>
        <taxon>Oceanospirillales</taxon>
        <taxon>Oceanospirillaceae</taxon>
        <taxon>Bacterioplanoides</taxon>
    </lineage>
</organism>
<evidence type="ECO:0000313" key="7">
    <source>
        <dbReference type="Proteomes" id="UP001595722"/>
    </source>
</evidence>
<dbReference type="Gene3D" id="3.40.190.290">
    <property type="match status" value="1"/>
</dbReference>
<proteinExistence type="inferred from homology"/>
<keyword evidence="3" id="KW-0238">DNA-binding</keyword>
<dbReference type="PROSITE" id="PS50931">
    <property type="entry name" value="HTH_LYSR"/>
    <property type="match status" value="1"/>
</dbReference>
<dbReference type="PANTHER" id="PTHR30126:SF22">
    <property type="entry name" value="HTH-TYPE TRANSCRIPTIONAL REGULATOR YHAJ-RELATED"/>
    <property type="match status" value="1"/>
</dbReference>
<keyword evidence="4" id="KW-0804">Transcription</keyword>
<comment type="similarity">
    <text evidence="1">Belongs to the LysR transcriptional regulatory family.</text>
</comment>
<name>A0ABV7VPP9_9GAMM</name>
<dbReference type="InterPro" id="IPR036390">
    <property type="entry name" value="WH_DNA-bd_sf"/>
</dbReference>
<evidence type="ECO:0000256" key="2">
    <source>
        <dbReference type="ARBA" id="ARBA00023015"/>
    </source>
</evidence>
<reference evidence="7" key="1">
    <citation type="journal article" date="2019" name="Int. J. Syst. Evol. Microbiol.">
        <title>The Global Catalogue of Microorganisms (GCM) 10K type strain sequencing project: providing services to taxonomists for standard genome sequencing and annotation.</title>
        <authorList>
            <consortium name="The Broad Institute Genomics Platform"/>
            <consortium name="The Broad Institute Genome Sequencing Center for Infectious Disease"/>
            <person name="Wu L."/>
            <person name="Ma J."/>
        </authorList>
    </citation>
    <scope>NUCLEOTIDE SEQUENCE [LARGE SCALE GENOMIC DNA]</scope>
    <source>
        <strain evidence="7">KCTC 42424</strain>
    </source>
</reference>
<gene>
    <name evidence="6" type="ORF">ACFOMG_05135</name>
</gene>
<dbReference type="Proteomes" id="UP001595722">
    <property type="component" value="Unassembled WGS sequence"/>
</dbReference>
<dbReference type="EMBL" id="JBHRYB010000005">
    <property type="protein sequence ID" value="MFC3679496.1"/>
    <property type="molecule type" value="Genomic_DNA"/>
</dbReference>
<dbReference type="Pfam" id="PF03466">
    <property type="entry name" value="LysR_substrate"/>
    <property type="match status" value="1"/>
</dbReference>
<dbReference type="CDD" id="cd05466">
    <property type="entry name" value="PBP2_LTTR_substrate"/>
    <property type="match status" value="1"/>
</dbReference>
<evidence type="ECO:0000256" key="1">
    <source>
        <dbReference type="ARBA" id="ARBA00009437"/>
    </source>
</evidence>
<keyword evidence="7" id="KW-1185">Reference proteome</keyword>
<evidence type="ECO:0000256" key="3">
    <source>
        <dbReference type="ARBA" id="ARBA00023125"/>
    </source>
</evidence>
<dbReference type="Gene3D" id="1.10.10.10">
    <property type="entry name" value="Winged helix-like DNA-binding domain superfamily/Winged helix DNA-binding domain"/>
    <property type="match status" value="1"/>
</dbReference>
<evidence type="ECO:0000256" key="4">
    <source>
        <dbReference type="ARBA" id="ARBA00023163"/>
    </source>
</evidence>
<dbReference type="PANTHER" id="PTHR30126">
    <property type="entry name" value="HTH-TYPE TRANSCRIPTIONAL REGULATOR"/>
    <property type="match status" value="1"/>
</dbReference>
<evidence type="ECO:0000313" key="6">
    <source>
        <dbReference type="EMBL" id="MFC3679496.1"/>
    </source>
</evidence>
<dbReference type="InterPro" id="IPR000847">
    <property type="entry name" value="LysR_HTH_N"/>
</dbReference>
<dbReference type="Pfam" id="PF00126">
    <property type="entry name" value="HTH_1"/>
    <property type="match status" value="1"/>
</dbReference>
<dbReference type="SUPFAM" id="SSF53850">
    <property type="entry name" value="Periplasmic binding protein-like II"/>
    <property type="match status" value="1"/>
</dbReference>